<proteinExistence type="predicted"/>
<keyword evidence="2" id="KW-1185">Reference proteome</keyword>
<protein>
    <submittedName>
        <fullName evidence="1">Uncharacterized protein</fullName>
    </submittedName>
</protein>
<dbReference type="RefSeq" id="WP_155961442.1">
    <property type="nucleotide sequence ID" value="NZ_AP028097.1"/>
</dbReference>
<accession>A0ABY8GFX7</accession>
<evidence type="ECO:0000313" key="1">
    <source>
        <dbReference type="EMBL" id="WFN96326.1"/>
    </source>
</evidence>
<gene>
    <name evidence="1" type="ORF">MAY91_16445</name>
</gene>
<dbReference type="GeneID" id="69538912"/>
<organism evidence="1 2">
    <name type="scientific">Edwardsiella ictaluri</name>
    <dbReference type="NCBI Taxonomy" id="67780"/>
    <lineage>
        <taxon>Bacteria</taxon>
        <taxon>Pseudomonadati</taxon>
        <taxon>Pseudomonadota</taxon>
        <taxon>Gammaproteobacteria</taxon>
        <taxon>Enterobacterales</taxon>
        <taxon>Hafniaceae</taxon>
        <taxon>Edwardsiella</taxon>
    </lineage>
</organism>
<reference evidence="1 2" key="1">
    <citation type="submission" date="2022-02" db="EMBL/GenBank/DDBJ databases">
        <title>Phenotypic, genotypic and serological characterization of Edwardsiella ictaluri from catfish and ornamental fish species.</title>
        <authorList>
            <person name="Rose D."/>
            <person name="Tekedar H.C."/>
            <person name="Waldbieser G.C."/>
            <person name="Aarattuthodi S."/>
            <person name="Griffin M.J."/>
        </authorList>
    </citation>
    <scope>NUCLEOTIDE SEQUENCE [LARGE SCALE GENOMIC DNA]</scope>
    <source>
        <strain evidence="1 2">13 TAL-140 K3</strain>
    </source>
</reference>
<name>A0ABY8GFX7_EDWIC</name>
<dbReference type="Proteomes" id="UP001222680">
    <property type="component" value="Chromosome"/>
</dbReference>
<evidence type="ECO:0000313" key="2">
    <source>
        <dbReference type="Proteomes" id="UP001222680"/>
    </source>
</evidence>
<dbReference type="EMBL" id="CP092014">
    <property type="protein sequence ID" value="WFN96326.1"/>
    <property type="molecule type" value="Genomic_DNA"/>
</dbReference>
<sequence length="58" mass="6385">MKADQDALVCTSLDNLVTLKGSSFQMGDFGPLVVEKLPYNFDQDTPPSSGYALRLPHR</sequence>